<feature type="domain" description="Integrase catalytic" evidence="4">
    <location>
        <begin position="629"/>
        <end position="787"/>
    </location>
</feature>
<dbReference type="InterPro" id="IPR054465">
    <property type="entry name" value="Integrase_p58-like_C"/>
</dbReference>
<dbReference type="Pfam" id="PF22938">
    <property type="entry name" value="Integrase_p58_C"/>
    <property type="match status" value="1"/>
</dbReference>
<reference evidence="5 6" key="1">
    <citation type="journal article" date="2021" name="G3 (Bethesda)">
        <title>Improved contiguity of the threespine stickleback genome using long-read sequencing.</title>
        <authorList>
            <person name="Nath S."/>
            <person name="Shaw D.E."/>
            <person name="White M.A."/>
        </authorList>
    </citation>
    <scope>NUCLEOTIDE SEQUENCE [LARGE SCALE GENOMIC DNA]</scope>
    <source>
        <strain evidence="5 6">Lake Benthic</strain>
    </source>
</reference>
<dbReference type="PROSITE" id="PS50994">
    <property type="entry name" value="INTEGRASE"/>
    <property type="match status" value="1"/>
</dbReference>
<dbReference type="GO" id="GO:0003676">
    <property type="term" value="F:nucleic acid binding"/>
    <property type="evidence" value="ECO:0007669"/>
    <property type="project" value="InterPro"/>
</dbReference>
<protein>
    <recommendedName>
        <fullName evidence="1">Gypsy retrotransposon integrase-like protein 1</fullName>
    </recommendedName>
</protein>
<dbReference type="InterPro" id="IPR036397">
    <property type="entry name" value="RNaseH_sf"/>
</dbReference>
<dbReference type="Ensembl" id="ENSGACT00000063612.1">
    <property type="protein sequence ID" value="ENSGACP00000039388.1"/>
    <property type="gene ID" value="ENSGACG00000027895.1"/>
</dbReference>
<dbReference type="GeneID" id="120827065"/>
<organism evidence="5 6">
    <name type="scientific">Gasterosteus aculeatus aculeatus</name>
    <name type="common">three-spined stickleback</name>
    <dbReference type="NCBI Taxonomy" id="481459"/>
    <lineage>
        <taxon>Eukaryota</taxon>
        <taxon>Metazoa</taxon>
        <taxon>Chordata</taxon>
        <taxon>Craniata</taxon>
        <taxon>Vertebrata</taxon>
        <taxon>Euteleostomi</taxon>
        <taxon>Actinopterygii</taxon>
        <taxon>Neopterygii</taxon>
        <taxon>Teleostei</taxon>
        <taxon>Neoteleostei</taxon>
        <taxon>Acanthomorphata</taxon>
        <taxon>Eupercaria</taxon>
        <taxon>Perciformes</taxon>
        <taxon>Cottioidei</taxon>
        <taxon>Gasterosteales</taxon>
        <taxon>Gasterosteidae</taxon>
        <taxon>Gasterosteus</taxon>
    </lineage>
</organism>
<dbReference type="Gene3D" id="1.10.4020.10">
    <property type="entry name" value="DNA breaking-rejoining enzymes"/>
    <property type="match status" value="1"/>
</dbReference>
<keyword evidence="2" id="KW-0863">Zinc-finger</keyword>
<dbReference type="KEGG" id="gat:120827065"/>
<evidence type="ECO:0000259" key="4">
    <source>
        <dbReference type="PROSITE" id="PS50994"/>
    </source>
</evidence>
<sequence>MKFRLEIRRLEIEAETQIKLRALEIRAADRTPVPGTQPSQSADAGSAGTTFEVSRHISLVPQFRETEVDSYFNVFERIASTLQWPKEVWSLLLQCKLTGKAQDVCATLSLEDSVNYEAVKAAILRAYELVPEAYRQRFRSHKKNPGQSFVEFAREKSVLFDKWCTSSKVNDLKDMRELILLEEFKNCVPERVVVYMNEQKVTSVSQASVLADEFTLTHKNVFVPTRSERVTSFQASSSNSPYPKTAALKSKEDRECYYCHKPGHLIAECFGLKRKQSNSVPKSAGFVKLVAPVDTDRSDQPDSSYAPFLLEGAVSVTGNSAEQIRVKMLRDTGAMQSFICADVLPFSEQTFCGSHVLVQGIEMGLVQVPLHQIHLESKLCTGLVKVAVRESLPVSGVQLILGNDLAGGKVMPLLEVFNNPVVSDQPDELAKSFPETFPVCVVTRAQSRKTEAEDLATSFISPIFLSDMLPDASDKAVEKVPGSDTSGVKLSVTRERVIAAQHEDRSLQKCIAAAVSAEKARERKTAYFMENGLLMRKWCSDVADGAEWTSVYQIVVPSCYRQQVLSLAHDHDLSGHLGIKKTYYRVLRHFFWPRLKTDVTRFCRTCRVCQITGQPNQVIPCAPLVPIPAVGEPFEHVIVDCVGPLPKSKAGNQFLLTIMCTATRFPEAIPLRKITAPVVTRALVKFFSTFGLPKVVQSDQGTNFLSKIFTQVLSSLNISHRIASAYHAESQGALERFHQTLKSMLRKYCMETSKEWDEGVPLLLFAIRETVQESLGFSPAELVFGHTVRGPLKMLKEDLMSSGASPSLNVLDYVSKFRERLHKACSVAKESLEVAQRKMKRLFDRKSVQRSFNEGDQVLVLLPMVGSALSARFSGPYEVVRKHSNTDYVIGTPDRKRKTRVCHVNMLKTFYCREGIQSDVSPTEETAVYLSSPAPASVACAAVEISNPDDDDDGVIVRHTYQQCARLKNSEVAVTGGSVVSGAEDEGQSGGGAAA</sequence>
<dbReference type="Gene3D" id="1.10.340.70">
    <property type="match status" value="1"/>
</dbReference>
<dbReference type="InterPro" id="IPR003309">
    <property type="entry name" value="SCAN_dom"/>
</dbReference>
<dbReference type="PROSITE" id="PS50158">
    <property type="entry name" value="ZF_CCHC"/>
    <property type="match status" value="1"/>
</dbReference>
<dbReference type="FunFam" id="3.30.420.10:FF:000032">
    <property type="entry name" value="Retrovirus-related Pol polyprotein from transposon 297-like Protein"/>
    <property type="match status" value="1"/>
</dbReference>
<name>A0AAQ4PN43_GASAC</name>
<dbReference type="InterPro" id="IPR001878">
    <property type="entry name" value="Znf_CCHC"/>
</dbReference>
<dbReference type="InterPro" id="IPR038269">
    <property type="entry name" value="SCAN_sf"/>
</dbReference>
<dbReference type="SUPFAM" id="SSF57756">
    <property type="entry name" value="Retrovirus zinc finger-like domains"/>
    <property type="match status" value="1"/>
</dbReference>
<keyword evidence="2" id="KW-0479">Metal-binding</keyword>
<accession>A0AAQ4PN43</accession>
<dbReference type="Gene3D" id="3.30.420.10">
    <property type="entry name" value="Ribonuclease H-like superfamily/Ribonuclease H"/>
    <property type="match status" value="1"/>
</dbReference>
<evidence type="ECO:0000259" key="3">
    <source>
        <dbReference type="PROSITE" id="PS50158"/>
    </source>
</evidence>
<dbReference type="GeneTree" id="ENSGT01050000244855"/>
<dbReference type="Proteomes" id="UP000007635">
    <property type="component" value="Chromosome X"/>
</dbReference>
<dbReference type="Pfam" id="PF00665">
    <property type="entry name" value="rve"/>
    <property type="match status" value="1"/>
</dbReference>
<evidence type="ECO:0000256" key="1">
    <source>
        <dbReference type="ARBA" id="ARBA00039658"/>
    </source>
</evidence>
<keyword evidence="2" id="KW-0862">Zinc</keyword>
<dbReference type="Gene3D" id="4.10.60.10">
    <property type="entry name" value="Zinc finger, CCHC-type"/>
    <property type="match status" value="1"/>
</dbReference>
<evidence type="ECO:0000256" key="2">
    <source>
        <dbReference type="PROSITE-ProRule" id="PRU00047"/>
    </source>
</evidence>
<dbReference type="SUPFAM" id="SSF47353">
    <property type="entry name" value="Retrovirus capsid dimerization domain-like"/>
    <property type="match status" value="1"/>
</dbReference>
<proteinExistence type="predicted"/>
<dbReference type="SUPFAM" id="SSF53098">
    <property type="entry name" value="Ribonuclease H-like"/>
    <property type="match status" value="1"/>
</dbReference>
<dbReference type="Pfam" id="PF17921">
    <property type="entry name" value="Integrase_H2C2"/>
    <property type="match status" value="1"/>
</dbReference>
<dbReference type="PANTHER" id="PTHR46888:SF13">
    <property type="entry name" value="RIBONUCLEASE H"/>
    <property type="match status" value="1"/>
</dbReference>
<evidence type="ECO:0000313" key="6">
    <source>
        <dbReference type="Proteomes" id="UP000007635"/>
    </source>
</evidence>
<dbReference type="Pfam" id="PF02023">
    <property type="entry name" value="SCAN"/>
    <property type="match status" value="1"/>
</dbReference>
<dbReference type="RefSeq" id="XP_040045651.1">
    <property type="nucleotide sequence ID" value="XM_040189717.1"/>
</dbReference>
<reference evidence="5" key="2">
    <citation type="submission" date="2025-08" db="UniProtKB">
        <authorList>
            <consortium name="Ensembl"/>
        </authorList>
    </citation>
    <scope>IDENTIFICATION</scope>
</reference>
<keyword evidence="6" id="KW-1185">Reference proteome</keyword>
<dbReference type="GO" id="GO:0015074">
    <property type="term" value="P:DNA integration"/>
    <property type="evidence" value="ECO:0007669"/>
    <property type="project" value="InterPro"/>
</dbReference>
<dbReference type="AlphaFoldDB" id="A0AAQ4PN43"/>
<dbReference type="PANTHER" id="PTHR46888">
    <property type="entry name" value="ZINC KNUCKLE DOMAINCONTAINING PROTEIN-RELATED"/>
    <property type="match status" value="1"/>
</dbReference>
<dbReference type="InterPro" id="IPR036875">
    <property type="entry name" value="Znf_CCHC_sf"/>
</dbReference>
<dbReference type="FunFam" id="1.10.340.70:FF:000001">
    <property type="entry name" value="Retrovirus-related Pol polyprotein from transposon gypsy-like Protein"/>
    <property type="match status" value="1"/>
</dbReference>
<feature type="domain" description="CCHC-type" evidence="3">
    <location>
        <begin position="256"/>
        <end position="269"/>
    </location>
</feature>
<evidence type="ECO:0000313" key="5">
    <source>
        <dbReference type="Ensembl" id="ENSGACP00000039388.1"/>
    </source>
</evidence>
<dbReference type="InterPro" id="IPR041588">
    <property type="entry name" value="Integrase_H2C2"/>
</dbReference>
<reference evidence="5" key="3">
    <citation type="submission" date="2025-09" db="UniProtKB">
        <authorList>
            <consortium name="Ensembl"/>
        </authorList>
    </citation>
    <scope>IDENTIFICATION</scope>
</reference>
<dbReference type="InterPro" id="IPR001584">
    <property type="entry name" value="Integrase_cat-core"/>
</dbReference>
<dbReference type="GO" id="GO:0008270">
    <property type="term" value="F:zinc ion binding"/>
    <property type="evidence" value="ECO:0007669"/>
    <property type="project" value="UniProtKB-KW"/>
</dbReference>
<dbReference type="InterPro" id="IPR012337">
    <property type="entry name" value="RNaseH-like_sf"/>
</dbReference>